<dbReference type="FunCoup" id="A0A5J5F946">
    <property type="interactions" value="268"/>
</dbReference>
<evidence type="ECO:0000256" key="4">
    <source>
        <dbReference type="ARBA" id="ARBA00048009"/>
    </source>
</evidence>
<evidence type="ECO:0000256" key="2">
    <source>
        <dbReference type="ARBA" id="ARBA00023002"/>
    </source>
</evidence>
<dbReference type="Gene3D" id="3.40.50.720">
    <property type="entry name" value="NAD(P)-binding Rossmann-like Domain"/>
    <property type="match status" value="1"/>
</dbReference>
<dbReference type="InterPro" id="IPR002347">
    <property type="entry name" value="SDR_fam"/>
</dbReference>
<evidence type="ECO:0000256" key="5">
    <source>
        <dbReference type="ARBA" id="ARBA00048340"/>
    </source>
</evidence>
<keyword evidence="7" id="KW-1185">Reference proteome</keyword>
<dbReference type="OrthoDB" id="2136131at2759"/>
<dbReference type="Proteomes" id="UP000326924">
    <property type="component" value="Unassembled WGS sequence"/>
</dbReference>
<gene>
    <name evidence="6" type="ORF">FN846DRAFT_36902</name>
</gene>
<dbReference type="GO" id="GO:0009062">
    <property type="term" value="P:fatty acid catabolic process"/>
    <property type="evidence" value="ECO:0007669"/>
    <property type="project" value="InterPro"/>
</dbReference>
<accession>A0A5J5F946</accession>
<evidence type="ECO:0000313" key="6">
    <source>
        <dbReference type="EMBL" id="KAA8913867.1"/>
    </source>
</evidence>
<evidence type="ECO:0000256" key="1">
    <source>
        <dbReference type="ARBA" id="ARBA00022857"/>
    </source>
</evidence>
<dbReference type="InterPro" id="IPR045017">
    <property type="entry name" value="DECR2-like"/>
</dbReference>
<dbReference type="AlphaFoldDB" id="A0A5J5F946"/>
<proteinExistence type="predicted"/>
<dbReference type="Pfam" id="PF13561">
    <property type="entry name" value="adh_short_C2"/>
    <property type="match status" value="1"/>
</dbReference>
<dbReference type="InParanoid" id="A0A5J5F946"/>
<keyword evidence="2" id="KW-0560">Oxidoreductase</keyword>
<evidence type="ECO:0000313" key="7">
    <source>
        <dbReference type="Proteomes" id="UP000326924"/>
    </source>
</evidence>
<organism evidence="6 7">
    <name type="scientific">Sphaerosporella brunnea</name>
    <dbReference type="NCBI Taxonomy" id="1250544"/>
    <lineage>
        <taxon>Eukaryota</taxon>
        <taxon>Fungi</taxon>
        <taxon>Dikarya</taxon>
        <taxon>Ascomycota</taxon>
        <taxon>Pezizomycotina</taxon>
        <taxon>Pezizomycetes</taxon>
        <taxon>Pezizales</taxon>
        <taxon>Pyronemataceae</taxon>
        <taxon>Sphaerosporella</taxon>
    </lineage>
</organism>
<dbReference type="CDD" id="cd05369">
    <property type="entry name" value="TER_DECR_SDR_a"/>
    <property type="match status" value="1"/>
</dbReference>
<dbReference type="InterPro" id="IPR036291">
    <property type="entry name" value="NAD(P)-bd_dom_sf"/>
</dbReference>
<name>A0A5J5F946_9PEZI</name>
<evidence type="ECO:0000256" key="3">
    <source>
        <dbReference type="ARBA" id="ARBA00026117"/>
    </source>
</evidence>
<reference evidence="6 7" key="1">
    <citation type="submission" date="2019-09" db="EMBL/GenBank/DDBJ databases">
        <title>Draft genome of the ectomycorrhizal ascomycete Sphaerosporella brunnea.</title>
        <authorList>
            <consortium name="DOE Joint Genome Institute"/>
            <person name="Benucci G.M."/>
            <person name="Marozzi G."/>
            <person name="Antonielli L."/>
            <person name="Sanchez S."/>
            <person name="Marco P."/>
            <person name="Wang X."/>
            <person name="Falini L.B."/>
            <person name="Barry K."/>
            <person name="Haridas S."/>
            <person name="Lipzen A."/>
            <person name="Labutti K."/>
            <person name="Grigoriev I.V."/>
            <person name="Murat C."/>
            <person name="Martin F."/>
            <person name="Albertini E."/>
            <person name="Donnini D."/>
            <person name="Bonito G."/>
        </authorList>
    </citation>
    <scope>NUCLEOTIDE SEQUENCE [LARGE SCALE GENOMIC DNA]</scope>
    <source>
        <strain evidence="6 7">Sb_GMNB300</strain>
    </source>
</reference>
<keyword evidence="1" id="KW-0521">NADP</keyword>
<dbReference type="PANTHER" id="PTHR43296:SF2">
    <property type="entry name" value="PEROXISOMAL 2,4-DIENOYL-COA REDUCTASE [(3E)-ENOYL-COA-PRODUCING]"/>
    <property type="match status" value="1"/>
</dbReference>
<comment type="catalytic activity">
    <reaction evidence="4">
        <text>a (2E,4E)-dienoyl-CoA + NADPH + H(+) = a 4,5-saturated-(3E)-enoyl-CoA + NADP(+)</text>
        <dbReference type="Rhea" id="RHEA:45912"/>
        <dbReference type="ChEBI" id="CHEBI:15378"/>
        <dbReference type="ChEBI" id="CHEBI:57783"/>
        <dbReference type="ChEBI" id="CHEBI:58349"/>
        <dbReference type="ChEBI" id="CHEBI:85101"/>
        <dbReference type="ChEBI" id="CHEBI:85493"/>
        <dbReference type="EC" id="1.3.1.124"/>
    </reaction>
</comment>
<protein>
    <recommendedName>
        <fullName evidence="3">2,4-dienoyl-CoA reductase [(3E)-enoyl-CoA-producing]</fullName>
        <ecNumber evidence="3">1.3.1.124</ecNumber>
    </recommendedName>
</protein>
<dbReference type="GO" id="GO:0008670">
    <property type="term" value="F:2,4-dienoyl-CoA reductase (NADPH) activity"/>
    <property type="evidence" value="ECO:0007669"/>
    <property type="project" value="InterPro"/>
</dbReference>
<dbReference type="EC" id="1.3.1.124" evidence="3"/>
<dbReference type="GO" id="GO:0005777">
    <property type="term" value="C:peroxisome"/>
    <property type="evidence" value="ECO:0007669"/>
    <property type="project" value="TreeGrafter"/>
</dbReference>
<dbReference type="PANTHER" id="PTHR43296">
    <property type="entry name" value="PEROXISOMAL 2,4-DIENOYL-COA REDUCTASE"/>
    <property type="match status" value="1"/>
</dbReference>
<comment type="catalytic activity">
    <reaction evidence="5">
        <text>a (2E,4Z)-dienoyl-CoA + NADPH + H(+) = a 4,5-saturated-(3E)-enoyl-CoA + NADP(+)</text>
        <dbReference type="Rhea" id="RHEA:61892"/>
        <dbReference type="ChEBI" id="CHEBI:15378"/>
        <dbReference type="ChEBI" id="CHEBI:57783"/>
        <dbReference type="ChEBI" id="CHEBI:58349"/>
        <dbReference type="ChEBI" id="CHEBI:85099"/>
        <dbReference type="ChEBI" id="CHEBI:85493"/>
        <dbReference type="EC" id="1.3.1.124"/>
    </reaction>
</comment>
<sequence length="299" mass="31220">MSPPAFFAKTHSSVWSPNLFADKVVLCTGGAGTICSVQVAALIKLGANAAILGRRAAHTSEVASQLATLRPGARVLGISCDVRDASSLIAAAEQTVKELGRIDFLIAGAAGNFLASVEQLSTNAFKSVMDIDVLGSYNIVKACLPYLKWSKGRILFVSATLHYTGSPFQIHVSAAKAAVDALSRVLAVELGPLGITSNVVAPGPIAGTEGISRLATESYMEAVRKSTPLQRLGEAYNIADATIFLFSEAGSYVNGDIIVVDGGAWHRQGSLGEYPDVLLDGTVIEGVRGMKGKKGESKL</sequence>
<dbReference type="PRINTS" id="PR00081">
    <property type="entry name" value="GDHRDH"/>
</dbReference>
<comment type="caution">
    <text evidence="6">The sequence shown here is derived from an EMBL/GenBank/DDBJ whole genome shotgun (WGS) entry which is preliminary data.</text>
</comment>
<dbReference type="EMBL" id="VXIS01000011">
    <property type="protein sequence ID" value="KAA8913867.1"/>
    <property type="molecule type" value="Genomic_DNA"/>
</dbReference>
<dbReference type="SUPFAM" id="SSF51735">
    <property type="entry name" value="NAD(P)-binding Rossmann-fold domains"/>
    <property type="match status" value="1"/>
</dbReference>